<dbReference type="Gene3D" id="3.40.50.880">
    <property type="match status" value="1"/>
</dbReference>
<dbReference type="EMBL" id="QOQW01000029">
    <property type="protein sequence ID" value="RCK78019.1"/>
    <property type="molecule type" value="Genomic_DNA"/>
</dbReference>
<keyword evidence="1" id="KW-0808">Transferase</keyword>
<accession>A0A367ZJV5</accession>
<gene>
    <name evidence="1" type="ORF">OZSIB_1928</name>
</gene>
<keyword evidence="1" id="KW-0315">Glutamine amidotransferase</keyword>
<proteinExistence type="predicted"/>
<dbReference type="GO" id="GO:0006164">
    <property type="term" value="P:purine nucleotide biosynthetic process"/>
    <property type="evidence" value="ECO:0007669"/>
    <property type="project" value="TreeGrafter"/>
</dbReference>
<dbReference type="GO" id="GO:0004642">
    <property type="term" value="F:phosphoribosylformylglycinamidine synthase activity"/>
    <property type="evidence" value="ECO:0007669"/>
    <property type="project" value="TreeGrafter"/>
</dbReference>
<dbReference type="SUPFAM" id="SSF52317">
    <property type="entry name" value="Class I glutamine amidotransferase-like"/>
    <property type="match status" value="1"/>
</dbReference>
<dbReference type="GO" id="GO:0016740">
    <property type="term" value="F:transferase activity"/>
    <property type="evidence" value="ECO:0007669"/>
    <property type="project" value="UniProtKB-KW"/>
</dbReference>
<reference evidence="1 2" key="1">
    <citation type="submission" date="2018-05" db="EMBL/GenBank/DDBJ databases">
        <title>A metagenomic window into the 2 km-deep terrestrial subsurface aquifer revealed taxonomically and functionally diverse microbial community comprising novel uncultured bacterial lineages.</title>
        <authorList>
            <person name="Kadnikov V.V."/>
            <person name="Mardanov A.V."/>
            <person name="Beletsky A.V."/>
            <person name="Banks D."/>
            <person name="Pimenov N.V."/>
            <person name="Frank Y.A."/>
            <person name="Karnachuk O.V."/>
            <person name="Ravin N.V."/>
        </authorList>
    </citation>
    <scope>NUCLEOTIDE SEQUENCE [LARGE SCALE GENOMIC DNA]</scope>
    <source>
        <strain evidence="1">BY5</strain>
    </source>
</reference>
<dbReference type="PROSITE" id="PS51273">
    <property type="entry name" value="GATASE_TYPE_1"/>
    <property type="match status" value="1"/>
</dbReference>
<dbReference type="GO" id="GO:0005737">
    <property type="term" value="C:cytoplasm"/>
    <property type="evidence" value="ECO:0007669"/>
    <property type="project" value="TreeGrafter"/>
</dbReference>
<organism evidence="1 2">
    <name type="scientific">Candidatus Ozemobacter sibiricus</name>
    <dbReference type="NCBI Taxonomy" id="2268124"/>
    <lineage>
        <taxon>Bacteria</taxon>
        <taxon>Candidatus Ozemobacteria</taxon>
        <taxon>Candidatus Ozemobacterales</taxon>
        <taxon>Candidatus Ozemobacteraceae</taxon>
        <taxon>Candidatus Ozemobacter</taxon>
    </lineage>
</organism>
<dbReference type="PANTHER" id="PTHR10099">
    <property type="entry name" value="PHOSPHORIBOSYLFORMYLGLYCINAMIDINE SYNTHASE"/>
    <property type="match status" value="1"/>
</dbReference>
<protein>
    <submittedName>
        <fullName evidence="1">Phosphoribosylformylglycinamidine synthase, glutamine amidotransferase subunit</fullName>
    </submittedName>
</protein>
<sequence>MSDRPRIVIAAGCGINCEEELAAAWELAGADPEIVLLSDLLARAHPLAGAQAFCLPGGFSFGDDLGSGMVLACRLRHRRTGAGERFADHLRRFLERGGFVLGICNGFQVLVKMGALPNLAGTWTQEVTLAANASRRFENRWCHLRTNPDTPASWVAGLGRLELPVRHGEGRLLARDAAVLAEIRRRGLDFLHYTDEEGRPTATYPANPNGSEGAIAGLVDPSGRIIGLMPHPEAFLHSTLHPDWAGRRRRGAADDARPADGLRFFLAMRQAMAESTPLHFPANVEPCSEAAEAISARSLEVSA</sequence>
<dbReference type="InterPro" id="IPR029062">
    <property type="entry name" value="Class_I_gatase-like"/>
</dbReference>
<dbReference type="PANTHER" id="PTHR10099:SF1">
    <property type="entry name" value="PHOSPHORIBOSYLFORMYLGLYCINAMIDINE SYNTHASE"/>
    <property type="match status" value="1"/>
</dbReference>
<name>A0A367ZJV5_9BACT</name>
<evidence type="ECO:0000313" key="1">
    <source>
        <dbReference type="EMBL" id="RCK78019.1"/>
    </source>
</evidence>
<dbReference type="Proteomes" id="UP000252355">
    <property type="component" value="Unassembled WGS sequence"/>
</dbReference>
<comment type="caution">
    <text evidence="1">The sequence shown here is derived from an EMBL/GenBank/DDBJ whole genome shotgun (WGS) entry which is preliminary data.</text>
</comment>
<dbReference type="SMART" id="SM01211">
    <property type="entry name" value="GATase_5"/>
    <property type="match status" value="1"/>
</dbReference>
<dbReference type="Pfam" id="PF13507">
    <property type="entry name" value="GATase_5"/>
    <property type="match status" value="1"/>
</dbReference>
<evidence type="ECO:0000313" key="2">
    <source>
        <dbReference type="Proteomes" id="UP000252355"/>
    </source>
</evidence>
<dbReference type="AlphaFoldDB" id="A0A367ZJV5"/>